<dbReference type="RefSeq" id="WP_187561222.1">
    <property type="nucleotide sequence ID" value="NZ_JACGWS010000003.1"/>
</dbReference>
<evidence type="ECO:0000256" key="6">
    <source>
        <dbReference type="RuleBase" id="RU362091"/>
    </source>
</evidence>
<accession>A0ABR7Q6L0</accession>
<proteinExistence type="inferred from homology"/>
<feature type="transmembrane region" description="Helical" evidence="7">
    <location>
        <begin position="391"/>
        <end position="410"/>
    </location>
</feature>
<comment type="subcellular location">
    <subcellularLocation>
        <location evidence="1">Membrane</location>
        <topology evidence="1">Multi-pass membrane protein</topology>
    </subcellularLocation>
</comment>
<feature type="transmembrane region" description="Helical" evidence="7">
    <location>
        <begin position="416"/>
        <end position="437"/>
    </location>
</feature>
<feature type="transmembrane region" description="Helical" evidence="7">
    <location>
        <begin position="556"/>
        <end position="577"/>
    </location>
</feature>
<dbReference type="PANTHER" id="PTHR11819">
    <property type="entry name" value="SOLUTE CARRIER FAMILY 5"/>
    <property type="match status" value="1"/>
</dbReference>
<evidence type="ECO:0000313" key="9">
    <source>
        <dbReference type="Proteomes" id="UP000619238"/>
    </source>
</evidence>
<keyword evidence="5 7" id="KW-0472">Membrane</keyword>
<evidence type="ECO:0000256" key="7">
    <source>
        <dbReference type="SAM" id="Phobius"/>
    </source>
</evidence>
<dbReference type="InterPro" id="IPR001734">
    <property type="entry name" value="Na/solute_symporter"/>
</dbReference>
<evidence type="ECO:0000256" key="1">
    <source>
        <dbReference type="ARBA" id="ARBA00004141"/>
    </source>
</evidence>
<evidence type="ECO:0000256" key="2">
    <source>
        <dbReference type="ARBA" id="ARBA00006434"/>
    </source>
</evidence>
<keyword evidence="9" id="KW-1185">Reference proteome</keyword>
<evidence type="ECO:0000256" key="5">
    <source>
        <dbReference type="ARBA" id="ARBA00023136"/>
    </source>
</evidence>
<dbReference type="InterPro" id="IPR038377">
    <property type="entry name" value="Na/Glc_symporter_sf"/>
</dbReference>
<dbReference type="PROSITE" id="PS50283">
    <property type="entry name" value="NA_SOLUT_SYMP_3"/>
    <property type="match status" value="1"/>
</dbReference>
<protein>
    <submittedName>
        <fullName evidence="8">Na+:solute symporter</fullName>
    </submittedName>
</protein>
<keyword evidence="4 7" id="KW-1133">Transmembrane helix</keyword>
<organism evidence="8 9">
    <name type="scientific">Kordia aestuariivivens</name>
    <dbReference type="NCBI Taxonomy" id="2759037"/>
    <lineage>
        <taxon>Bacteria</taxon>
        <taxon>Pseudomonadati</taxon>
        <taxon>Bacteroidota</taxon>
        <taxon>Flavobacteriia</taxon>
        <taxon>Flavobacteriales</taxon>
        <taxon>Flavobacteriaceae</taxon>
        <taxon>Kordia</taxon>
    </lineage>
</organism>
<name>A0ABR7Q6L0_9FLAO</name>
<dbReference type="PANTHER" id="PTHR11819:SF77">
    <property type="entry name" value="SODIUM_GLUCOSE COTRANSPORT PROTEIN"/>
    <property type="match status" value="1"/>
</dbReference>
<feature type="transmembrane region" description="Helical" evidence="7">
    <location>
        <begin position="5"/>
        <end position="25"/>
    </location>
</feature>
<evidence type="ECO:0000256" key="3">
    <source>
        <dbReference type="ARBA" id="ARBA00022692"/>
    </source>
</evidence>
<comment type="caution">
    <text evidence="8">The sequence shown here is derived from an EMBL/GenBank/DDBJ whole genome shotgun (WGS) entry which is preliminary data.</text>
</comment>
<dbReference type="Pfam" id="PF00474">
    <property type="entry name" value="SSF"/>
    <property type="match status" value="1"/>
</dbReference>
<gene>
    <name evidence="8" type="ORF">H2O64_05785</name>
</gene>
<feature type="transmembrane region" description="Helical" evidence="7">
    <location>
        <begin position="45"/>
        <end position="66"/>
    </location>
</feature>
<evidence type="ECO:0000313" key="8">
    <source>
        <dbReference type="EMBL" id="MBC8754173.1"/>
    </source>
</evidence>
<evidence type="ECO:0000256" key="4">
    <source>
        <dbReference type="ARBA" id="ARBA00022989"/>
    </source>
</evidence>
<feature type="transmembrane region" description="Helical" evidence="7">
    <location>
        <begin position="161"/>
        <end position="180"/>
    </location>
</feature>
<feature type="transmembrane region" description="Helical" evidence="7">
    <location>
        <begin position="127"/>
        <end position="149"/>
    </location>
</feature>
<feature type="transmembrane region" description="Helical" evidence="7">
    <location>
        <begin position="335"/>
        <end position="356"/>
    </location>
</feature>
<dbReference type="CDD" id="cd11477">
    <property type="entry name" value="SLC5sbd_u1"/>
    <property type="match status" value="1"/>
</dbReference>
<dbReference type="Gene3D" id="1.20.1730.10">
    <property type="entry name" value="Sodium/glucose cotransporter"/>
    <property type="match status" value="1"/>
</dbReference>
<feature type="transmembrane region" description="Helical" evidence="7">
    <location>
        <begin position="449"/>
        <end position="469"/>
    </location>
</feature>
<dbReference type="EMBL" id="JACGWS010000003">
    <property type="protein sequence ID" value="MBC8754173.1"/>
    <property type="molecule type" value="Genomic_DNA"/>
</dbReference>
<feature type="transmembrane region" description="Helical" evidence="7">
    <location>
        <begin position="295"/>
        <end position="315"/>
    </location>
</feature>
<feature type="transmembrane region" description="Helical" evidence="7">
    <location>
        <begin position="489"/>
        <end position="507"/>
    </location>
</feature>
<feature type="transmembrane region" description="Helical" evidence="7">
    <location>
        <begin position="78"/>
        <end position="95"/>
    </location>
</feature>
<reference evidence="8 9" key="1">
    <citation type="submission" date="2020-07" db="EMBL/GenBank/DDBJ databases">
        <title>Description of Kordia aestuariivivens sp. nov., isolated from a tidal flat.</title>
        <authorList>
            <person name="Park S."/>
            <person name="Yoon J.-H."/>
        </authorList>
    </citation>
    <scope>NUCLEOTIDE SEQUENCE [LARGE SCALE GENOMIC DNA]</scope>
    <source>
        <strain evidence="8 9">YSTF-M3</strain>
    </source>
</reference>
<keyword evidence="3 7" id="KW-0812">Transmembrane</keyword>
<sequence length="610" mass="67970">MELSVLDYSLIIGFFAIVLGIGIYVSKTSGKNTSEYFLSGRNMPWWILGVSMVATTFSTDTPNFVTDIVRKDGVSSNWMWWAFLITGLLTVFVYAKLWRKSNVATDIEFYELRYGGKPAKFLRWFRAVYLGVIFNIFAMAGVTLAAIKIGGIMLGLEPVETILYAGTITVIFSAIGGFKGVVYTDFLLFFVAMAGAIGAAYYCVNLEEVGGIQNLITHENVADKINIFPDFNNKEILITLIIIPLAVQWWSSWFPGAEPGGGGYIAQRMLAAKDENHAIGATFFFNIMHYALRPWPWILVALASLVVFPDVASIQEAFPNIPADKLGHDLAYSAMLTKLPSGLLGLVLASLVAAYMSTISTHLNWGSSYIVNDFYKTTINKNASEKELVNVGRISTVVLMVLSAFFALFLQNASQLFDIIIMFGAGTGLIFILRWFWWRINAWSEISAMVASGVISFLFKLTFVGKILFTYKDVDGTTIEGLMPSYAQFPLVVLITTIIWVSVTYLTQPETKETLFNFYRKIQPGGPGWQKTLDEAAEDNIEIVTDRQPWNVPSGILAMLVAMIFIYSIMFATGYWIYGDYSYAIPLTIVVITSGLILIQLWKKIKATVF</sequence>
<feature type="transmembrane region" description="Helical" evidence="7">
    <location>
        <begin position="583"/>
        <end position="602"/>
    </location>
</feature>
<dbReference type="Proteomes" id="UP000619238">
    <property type="component" value="Unassembled WGS sequence"/>
</dbReference>
<comment type="similarity">
    <text evidence="2 6">Belongs to the sodium:solute symporter (SSF) (TC 2.A.21) family.</text>
</comment>